<reference evidence="5" key="1">
    <citation type="submission" date="2022-02" db="EMBL/GenBank/DDBJ databases">
        <title>Fredinandcohnia quinoae sp. nov. isolated from Chenopodium quinoa seeds.</title>
        <authorList>
            <person name="Saati-Santamaria Z."/>
            <person name="Flores-Felix J.D."/>
            <person name="Igual J.M."/>
            <person name="Velazquez E."/>
            <person name="Garcia-Fraile P."/>
            <person name="Martinez-Molina E."/>
        </authorList>
    </citation>
    <scope>NUCLEOTIDE SEQUENCE</scope>
    <source>
        <strain evidence="5">SECRCQ15</strain>
    </source>
</reference>
<dbReference type="EMBL" id="JAKTTI010000024">
    <property type="protein sequence ID" value="MCH1626550.1"/>
    <property type="molecule type" value="Genomic_DNA"/>
</dbReference>
<name>A0AAW5E0W1_9BACI</name>
<dbReference type="AlphaFoldDB" id="A0AAW5E0W1"/>
<feature type="domain" description="Sporulation initiation phosphotransferase B C-terminal" evidence="4">
    <location>
        <begin position="59"/>
        <end position="174"/>
    </location>
</feature>
<keyword evidence="3" id="KW-0418">Kinase</keyword>
<keyword evidence="6" id="KW-1185">Reference proteome</keyword>
<dbReference type="InterPro" id="IPR039506">
    <property type="entry name" value="SPOB_a"/>
</dbReference>
<organism evidence="5 6">
    <name type="scientific">Fredinandcohnia quinoae</name>
    <dbReference type="NCBI Taxonomy" id="2918902"/>
    <lineage>
        <taxon>Bacteria</taxon>
        <taxon>Bacillati</taxon>
        <taxon>Bacillota</taxon>
        <taxon>Bacilli</taxon>
        <taxon>Bacillales</taxon>
        <taxon>Bacillaceae</taxon>
        <taxon>Fredinandcohnia</taxon>
    </lineage>
</organism>
<accession>A0AAW5E0W1</accession>
<evidence type="ECO:0000256" key="2">
    <source>
        <dbReference type="ARBA" id="ARBA00022679"/>
    </source>
</evidence>
<evidence type="ECO:0000256" key="1">
    <source>
        <dbReference type="ARBA" id="ARBA00022553"/>
    </source>
</evidence>
<dbReference type="SMART" id="SM01317">
    <property type="entry name" value="SPOB_ab"/>
    <property type="match status" value="1"/>
</dbReference>
<dbReference type="GO" id="GO:0000155">
    <property type="term" value="F:phosphorelay sensor kinase activity"/>
    <property type="evidence" value="ECO:0007669"/>
    <property type="project" value="InterPro"/>
</dbReference>
<evidence type="ECO:0000313" key="6">
    <source>
        <dbReference type="Proteomes" id="UP001431131"/>
    </source>
</evidence>
<dbReference type="InterPro" id="IPR037100">
    <property type="entry name" value="Spo0B_C_sf"/>
</dbReference>
<comment type="caution">
    <text evidence="5">The sequence shown here is derived from an EMBL/GenBank/DDBJ whole genome shotgun (WGS) entry which is preliminary data.</text>
</comment>
<dbReference type="Pfam" id="PF14689">
    <property type="entry name" value="SPOB_a"/>
    <property type="match status" value="1"/>
</dbReference>
<evidence type="ECO:0000259" key="4">
    <source>
        <dbReference type="SMART" id="SM01317"/>
    </source>
</evidence>
<gene>
    <name evidence="5" type="ORF">MJG50_14525</name>
</gene>
<dbReference type="Pfam" id="PF14682">
    <property type="entry name" value="SPOB_ab"/>
    <property type="match status" value="1"/>
</dbReference>
<keyword evidence="2" id="KW-0808">Transferase</keyword>
<sequence>MRKNWSTVEVLKHSRHDWLNKIQLIKGNLTMQKIDRVHAIIEEIVIDAQNESKLTNLQLPLFAAFILTYNWESRKCRVDFEVLSESRDLSNHDEVITNWCEQFFTFLESTIDHFGENHLTISIDCSNQNARFFFDFSGIINDAKMLNDWLKESKNMFESIQIKENKVHKEEMTVSIEIT</sequence>
<proteinExistence type="predicted"/>
<evidence type="ECO:0000256" key="3">
    <source>
        <dbReference type="ARBA" id="ARBA00022777"/>
    </source>
</evidence>
<dbReference type="InterPro" id="IPR016120">
    <property type="entry name" value="Sig_transdc_His_kin_SpoOB"/>
</dbReference>
<dbReference type="SUPFAM" id="SSF55890">
    <property type="entry name" value="Sporulation response regulatory protein Spo0B"/>
    <property type="match status" value="1"/>
</dbReference>
<keyword evidence="1" id="KW-0597">Phosphoprotein</keyword>
<dbReference type="RefSeq" id="WP_240256468.1">
    <property type="nucleotide sequence ID" value="NZ_JAKTTI010000024.1"/>
</dbReference>
<dbReference type="Gene3D" id="1.10.287.130">
    <property type="match status" value="1"/>
</dbReference>
<evidence type="ECO:0000313" key="5">
    <source>
        <dbReference type="EMBL" id="MCH1626550.1"/>
    </source>
</evidence>
<protein>
    <submittedName>
        <fullName evidence="5">Sporulation initiation phosphotransferase B</fullName>
    </submittedName>
</protein>
<dbReference type="Gene3D" id="3.30.565.30">
    <property type="entry name" value="Sporulation initiation phosphotransferase B (SpoOB), C-terminal domain"/>
    <property type="match status" value="1"/>
</dbReference>
<dbReference type="InterPro" id="IPR016122">
    <property type="entry name" value="SpoOB_C"/>
</dbReference>
<dbReference type="Proteomes" id="UP001431131">
    <property type="component" value="Unassembled WGS sequence"/>
</dbReference>